<keyword evidence="3 5" id="KW-1133">Transmembrane helix</keyword>
<dbReference type="RefSeq" id="WP_147802754.1">
    <property type="nucleotide sequence ID" value="NZ_CP144914.1"/>
</dbReference>
<dbReference type="KEGG" id="ahal:FTX54_015510"/>
<keyword evidence="4 5" id="KW-0472">Membrane</keyword>
<feature type="transmembrane region" description="Helical" evidence="5">
    <location>
        <begin position="23"/>
        <end position="41"/>
    </location>
</feature>
<feature type="transmembrane region" description="Helical" evidence="5">
    <location>
        <begin position="123"/>
        <end position="143"/>
    </location>
</feature>
<dbReference type="AlphaFoldDB" id="A0A5C7FBY6"/>
<reference evidence="7 8" key="1">
    <citation type="submission" date="2024-01" db="EMBL/GenBank/DDBJ databases">
        <title>Complete Genome Sequence of Alkalicoccus halolimnae BZ-SZ-XJ29T, a Moderately Halophilic Bacterium Isolated from a Salt Lake.</title>
        <authorList>
            <person name="Zhao B."/>
        </authorList>
    </citation>
    <scope>NUCLEOTIDE SEQUENCE [LARGE SCALE GENOMIC DNA]</scope>
    <source>
        <strain evidence="7 8">BZ-SZ-XJ29</strain>
    </source>
</reference>
<feature type="transmembrane region" description="Helical" evidence="5">
    <location>
        <begin position="47"/>
        <end position="71"/>
    </location>
</feature>
<keyword evidence="2 5" id="KW-0812">Transmembrane</keyword>
<sequence length="236" mass="25908">MTFSLARVHALFMKDLKDLSKNMFVLSTVVMPFLFAFLFGRGEDVPVQVYFLVINLTFTSIAVFVQAALLSEEKEKNTLRGLMMSPASTSEILIGKSLVSALITIVTMLICIRIVGYEPVNPVIVYSALGLGLIFFLAFGTLLGLVTRSLIETSVVIVPVILLFGMGNTFTEFFSGYEFLYVLDYLPNFQMELLAVEAAAGGGWQEAGSSMLILTGWIFAAVTAVVLVYRKQQHSA</sequence>
<name>A0A5C7FBY6_9BACI</name>
<dbReference type="GO" id="GO:0016020">
    <property type="term" value="C:membrane"/>
    <property type="evidence" value="ECO:0007669"/>
    <property type="project" value="UniProtKB-SubCell"/>
</dbReference>
<evidence type="ECO:0000256" key="4">
    <source>
        <dbReference type="ARBA" id="ARBA00023136"/>
    </source>
</evidence>
<feature type="domain" description="ABC-2 type transporter transmembrane" evidence="6">
    <location>
        <begin position="49"/>
        <end position="225"/>
    </location>
</feature>
<feature type="transmembrane region" description="Helical" evidence="5">
    <location>
        <begin position="92"/>
        <end position="117"/>
    </location>
</feature>
<dbReference type="InterPro" id="IPR013525">
    <property type="entry name" value="ABC2_TM"/>
</dbReference>
<gene>
    <name evidence="7" type="ORF">FTX54_015510</name>
</gene>
<dbReference type="Pfam" id="PF12698">
    <property type="entry name" value="ABC2_membrane_3"/>
    <property type="match status" value="1"/>
</dbReference>
<proteinExistence type="predicted"/>
<dbReference type="OrthoDB" id="3182222at2"/>
<evidence type="ECO:0000256" key="5">
    <source>
        <dbReference type="SAM" id="Phobius"/>
    </source>
</evidence>
<keyword evidence="8" id="KW-1185">Reference proteome</keyword>
<dbReference type="Proteomes" id="UP000321816">
    <property type="component" value="Chromosome"/>
</dbReference>
<dbReference type="PANTHER" id="PTHR43471">
    <property type="entry name" value="ABC TRANSPORTER PERMEASE"/>
    <property type="match status" value="1"/>
</dbReference>
<evidence type="ECO:0000256" key="1">
    <source>
        <dbReference type="ARBA" id="ARBA00004141"/>
    </source>
</evidence>
<evidence type="ECO:0000313" key="7">
    <source>
        <dbReference type="EMBL" id="WWD79781.1"/>
    </source>
</evidence>
<evidence type="ECO:0000256" key="3">
    <source>
        <dbReference type="ARBA" id="ARBA00022989"/>
    </source>
</evidence>
<dbReference type="PANTHER" id="PTHR43471:SF1">
    <property type="entry name" value="ABC TRANSPORTER PERMEASE PROTEIN NOSY-RELATED"/>
    <property type="match status" value="1"/>
</dbReference>
<accession>A0A5C7FBY6</accession>
<feature type="transmembrane region" description="Helical" evidence="5">
    <location>
        <begin position="211"/>
        <end position="229"/>
    </location>
</feature>
<protein>
    <submittedName>
        <fullName evidence="7">ABC transporter permease</fullName>
    </submittedName>
</protein>
<evidence type="ECO:0000259" key="6">
    <source>
        <dbReference type="Pfam" id="PF12698"/>
    </source>
</evidence>
<feature type="transmembrane region" description="Helical" evidence="5">
    <location>
        <begin position="155"/>
        <end position="177"/>
    </location>
</feature>
<evidence type="ECO:0000256" key="2">
    <source>
        <dbReference type="ARBA" id="ARBA00022692"/>
    </source>
</evidence>
<organism evidence="7 8">
    <name type="scientific">Alkalicoccus halolimnae</name>
    <dbReference type="NCBI Taxonomy" id="1667239"/>
    <lineage>
        <taxon>Bacteria</taxon>
        <taxon>Bacillati</taxon>
        <taxon>Bacillota</taxon>
        <taxon>Bacilli</taxon>
        <taxon>Bacillales</taxon>
        <taxon>Bacillaceae</taxon>
        <taxon>Alkalicoccus</taxon>
    </lineage>
</organism>
<dbReference type="GO" id="GO:0140359">
    <property type="term" value="F:ABC-type transporter activity"/>
    <property type="evidence" value="ECO:0007669"/>
    <property type="project" value="InterPro"/>
</dbReference>
<evidence type="ECO:0000313" key="8">
    <source>
        <dbReference type="Proteomes" id="UP000321816"/>
    </source>
</evidence>
<dbReference type="EMBL" id="CP144914">
    <property type="protein sequence ID" value="WWD79781.1"/>
    <property type="molecule type" value="Genomic_DNA"/>
</dbReference>
<comment type="subcellular location">
    <subcellularLocation>
        <location evidence="1">Membrane</location>
        <topology evidence="1">Multi-pass membrane protein</topology>
    </subcellularLocation>
</comment>